<dbReference type="InterPro" id="IPR004839">
    <property type="entry name" value="Aminotransferase_I/II_large"/>
</dbReference>
<dbReference type="InterPro" id="IPR015422">
    <property type="entry name" value="PyrdxlP-dep_Trfase_small"/>
</dbReference>
<dbReference type="GO" id="GO:0030170">
    <property type="term" value="F:pyridoxal phosphate binding"/>
    <property type="evidence" value="ECO:0007669"/>
    <property type="project" value="InterPro"/>
</dbReference>
<accession>A0A7W6F479</accession>
<evidence type="ECO:0000259" key="3">
    <source>
        <dbReference type="Pfam" id="PF00155"/>
    </source>
</evidence>
<evidence type="ECO:0000313" key="4">
    <source>
        <dbReference type="EMBL" id="MBB3880632.1"/>
    </source>
</evidence>
<feature type="domain" description="Aminotransferase class I/classII large" evidence="3">
    <location>
        <begin position="132"/>
        <end position="327"/>
    </location>
</feature>
<dbReference type="AlphaFoldDB" id="A0A7W6F479"/>
<protein>
    <submittedName>
        <fullName evidence="4">Cobalamin biosynthetic protein CobC</fullName>
    </submittedName>
</protein>
<evidence type="ECO:0000313" key="5">
    <source>
        <dbReference type="Proteomes" id="UP000538670"/>
    </source>
</evidence>
<sequence length="329" mass="34656">MTQAPMAALTYHGGRIDAAKALFPNAPAPWLDLSTGINPVAWTPPEGLAVDAAPLPDRSALARLEALAAAHFGVAAERVAAVPGSEMALRLLPMLGVLQPIVAVRPSYGTHGAVASTRVDQSALDDWVGQAGSLLAANPNNPDGVHRSLEQLVRLAAAQERAGGWLILDEAFADAMPGRGFDGGEQVVLLRSFGKFFGLAGVRLGFVIAPPEILTRLRALLGDWPVSAQAIVWGSAAYADSAWIAATRIALRERAAAMDEVLARHGLTARGACPLFRMVETLDAAAIFQRLATAGILVRPFADAPERLRFGVPAATADLERLDRALRHG</sequence>
<proteinExistence type="predicted"/>
<dbReference type="Gene3D" id="3.90.1150.10">
    <property type="entry name" value="Aspartate Aminotransferase, domain 1"/>
    <property type="match status" value="1"/>
</dbReference>
<dbReference type="Gene3D" id="3.40.640.10">
    <property type="entry name" value="Type I PLP-dependent aspartate aminotransferase-like (Major domain)"/>
    <property type="match status" value="1"/>
</dbReference>
<evidence type="ECO:0000256" key="1">
    <source>
        <dbReference type="ARBA" id="ARBA00001933"/>
    </source>
</evidence>
<keyword evidence="2" id="KW-0663">Pyridoxal phosphate</keyword>
<dbReference type="CDD" id="cd00609">
    <property type="entry name" value="AAT_like"/>
    <property type="match status" value="1"/>
</dbReference>
<dbReference type="EMBL" id="JACIDH010000018">
    <property type="protein sequence ID" value="MBB3880632.1"/>
    <property type="molecule type" value="Genomic_DNA"/>
</dbReference>
<comment type="caution">
    <text evidence="4">The sequence shown here is derived from an EMBL/GenBank/DDBJ whole genome shotgun (WGS) entry which is preliminary data.</text>
</comment>
<dbReference type="SUPFAM" id="SSF53383">
    <property type="entry name" value="PLP-dependent transferases"/>
    <property type="match status" value="1"/>
</dbReference>
<evidence type="ECO:0000256" key="2">
    <source>
        <dbReference type="ARBA" id="ARBA00022898"/>
    </source>
</evidence>
<dbReference type="PANTHER" id="PTHR42885:SF1">
    <property type="entry name" value="THREONINE-PHOSPHATE DECARBOXYLASE"/>
    <property type="match status" value="1"/>
</dbReference>
<dbReference type="RefSeq" id="WP_240455931.1">
    <property type="nucleotide sequence ID" value="NZ_JACIDH010000018.1"/>
</dbReference>
<organism evidence="4 5">
    <name type="scientific">Sphingomonas pseudosanguinis</name>
    <dbReference type="NCBI Taxonomy" id="413712"/>
    <lineage>
        <taxon>Bacteria</taxon>
        <taxon>Pseudomonadati</taxon>
        <taxon>Pseudomonadota</taxon>
        <taxon>Alphaproteobacteria</taxon>
        <taxon>Sphingomonadales</taxon>
        <taxon>Sphingomonadaceae</taxon>
        <taxon>Sphingomonas</taxon>
    </lineage>
</organism>
<reference evidence="4 5" key="1">
    <citation type="submission" date="2020-08" db="EMBL/GenBank/DDBJ databases">
        <title>Genomic Encyclopedia of Type Strains, Phase IV (KMG-IV): sequencing the most valuable type-strain genomes for metagenomic binning, comparative biology and taxonomic classification.</title>
        <authorList>
            <person name="Goeker M."/>
        </authorList>
    </citation>
    <scope>NUCLEOTIDE SEQUENCE [LARGE SCALE GENOMIC DNA]</scope>
    <source>
        <strain evidence="4 5">DSM 19512</strain>
    </source>
</reference>
<keyword evidence="5" id="KW-1185">Reference proteome</keyword>
<dbReference type="InterPro" id="IPR015421">
    <property type="entry name" value="PyrdxlP-dep_Trfase_major"/>
</dbReference>
<gene>
    <name evidence="4" type="ORF">GGR48_003080</name>
</gene>
<dbReference type="Proteomes" id="UP000538670">
    <property type="component" value="Unassembled WGS sequence"/>
</dbReference>
<name>A0A7W6F479_9SPHN</name>
<dbReference type="Pfam" id="PF00155">
    <property type="entry name" value="Aminotran_1_2"/>
    <property type="match status" value="1"/>
</dbReference>
<comment type="cofactor">
    <cofactor evidence="1">
        <name>pyridoxal 5'-phosphate</name>
        <dbReference type="ChEBI" id="CHEBI:597326"/>
    </cofactor>
</comment>
<dbReference type="InterPro" id="IPR015424">
    <property type="entry name" value="PyrdxlP-dep_Trfase"/>
</dbReference>
<dbReference type="PANTHER" id="PTHR42885">
    <property type="entry name" value="HISTIDINOL-PHOSPHATE AMINOTRANSFERASE-RELATED"/>
    <property type="match status" value="1"/>
</dbReference>